<dbReference type="RefSeq" id="WP_167112580.1">
    <property type="nucleotide sequence ID" value="NZ_JAAQTO010000017.1"/>
</dbReference>
<sequence length="97" mass="11080">MFVFMRRLLAIRALAKLGRGEELDRTLLAMEQGAKFKGASGVMLLSLAQDKGWNEHWMKKEGRRCLSDDLLGQLYAKRVAGFIRDTRNDPVQEGLER</sequence>
<protein>
    <submittedName>
        <fullName evidence="1">Uncharacterized protein</fullName>
    </submittedName>
</protein>
<evidence type="ECO:0000313" key="1">
    <source>
        <dbReference type="EMBL" id="NIC05234.1"/>
    </source>
</evidence>
<name>A0ABX0PQL3_9GAMM</name>
<dbReference type="Proteomes" id="UP001318321">
    <property type="component" value="Unassembled WGS sequence"/>
</dbReference>
<accession>A0ABX0PQL3</accession>
<gene>
    <name evidence="1" type="ORF">HBJ55_07340</name>
</gene>
<evidence type="ECO:0000313" key="2">
    <source>
        <dbReference type="Proteomes" id="UP001318321"/>
    </source>
</evidence>
<dbReference type="EMBL" id="JAAQTO010000017">
    <property type="protein sequence ID" value="NIC05234.1"/>
    <property type="molecule type" value="Genomic_DNA"/>
</dbReference>
<comment type="caution">
    <text evidence="1">The sequence shown here is derived from an EMBL/GenBank/DDBJ whole genome shotgun (WGS) entry which is preliminary data.</text>
</comment>
<reference evidence="1 2" key="1">
    <citation type="submission" date="2020-03" db="EMBL/GenBank/DDBJ databases">
        <title>Identification of Halomonas strains.</title>
        <authorList>
            <person name="Xiao Z."/>
            <person name="Dong F."/>
            <person name="Wang Z."/>
            <person name="Zhao J.-Y."/>
        </authorList>
    </citation>
    <scope>NUCLEOTIDE SEQUENCE [LARGE SCALE GENOMIC DNA]</scope>
    <source>
        <strain evidence="1 2">DX6</strain>
    </source>
</reference>
<organism evidence="1 2">
    <name type="scientific">Billgrantia bachuensis</name>
    <dbReference type="NCBI Taxonomy" id="2717286"/>
    <lineage>
        <taxon>Bacteria</taxon>
        <taxon>Pseudomonadati</taxon>
        <taxon>Pseudomonadota</taxon>
        <taxon>Gammaproteobacteria</taxon>
        <taxon>Oceanospirillales</taxon>
        <taxon>Halomonadaceae</taxon>
        <taxon>Billgrantia</taxon>
    </lineage>
</organism>
<proteinExistence type="predicted"/>
<keyword evidence="2" id="KW-1185">Reference proteome</keyword>